<evidence type="ECO:0000313" key="1">
    <source>
        <dbReference type="EnsemblMetazoa" id="PPA37147.1"/>
    </source>
</evidence>
<keyword evidence="2" id="KW-1185">Reference proteome</keyword>
<dbReference type="AlphaFoldDB" id="A0A2A6BTJ4"/>
<organism evidence="1 2">
    <name type="scientific">Pristionchus pacificus</name>
    <name type="common">Parasitic nematode worm</name>
    <dbReference type="NCBI Taxonomy" id="54126"/>
    <lineage>
        <taxon>Eukaryota</taxon>
        <taxon>Metazoa</taxon>
        <taxon>Ecdysozoa</taxon>
        <taxon>Nematoda</taxon>
        <taxon>Chromadorea</taxon>
        <taxon>Rhabditida</taxon>
        <taxon>Rhabditina</taxon>
        <taxon>Diplogasteromorpha</taxon>
        <taxon>Diplogasteroidea</taxon>
        <taxon>Neodiplogasteridae</taxon>
        <taxon>Pristionchus</taxon>
    </lineage>
</organism>
<accession>A0A8R1YWK9</accession>
<dbReference type="Proteomes" id="UP000005239">
    <property type="component" value="Unassembled WGS sequence"/>
</dbReference>
<proteinExistence type="predicted"/>
<protein>
    <submittedName>
        <fullName evidence="1">Uncharacterized protein</fullName>
    </submittedName>
</protein>
<gene>
    <name evidence="1" type="primary">WBGene00275516</name>
</gene>
<reference evidence="1" key="2">
    <citation type="submission" date="2022-06" db="UniProtKB">
        <authorList>
            <consortium name="EnsemblMetazoa"/>
        </authorList>
    </citation>
    <scope>IDENTIFICATION</scope>
    <source>
        <strain evidence="1">PS312</strain>
    </source>
</reference>
<accession>A0A2A6BTJ4</accession>
<sequence length="219" mass="25191">MIQAASFANTACLLGKRAPNNLSFSHFTRFLYIFPHMPNSCCDLLSNQRNFKHSPSIDSSDLLSNLPVDCINPVIEFLNQDDLDELMVVSQWMGRLAIENRSKIKRKPAESLQILTTPQNISVCLLVHEKMNRVHILSKIIKKRWVVPKCFKGSVRGELPCSVYDRIRYMSDRFEPSQLYISNVLIGETFLIHCEQAFSNYTFLKIENIEFIDNVQTSS</sequence>
<name>A0A2A6BTJ4_PRIPA</name>
<dbReference type="EnsemblMetazoa" id="PPA37147.1">
    <property type="protein sequence ID" value="PPA37147.1"/>
    <property type="gene ID" value="WBGene00275516"/>
</dbReference>
<evidence type="ECO:0000313" key="2">
    <source>
        <dbReference type="Proteomes" id="UP000005239"/>
    </source>
</evidence>
<reference evidence="2" key="1">
    <citation type="journal article" date="2008" name="Nat. Genet.">
        <title>The Pristionchus pacificus genome provides a unique perspective on nematode lifestyle and parasitism.</title>
        <authorList>
            <person name="Dieterich C."/>
            <person name="Clifton S.W."/>
            <person name="Schuster L.N."/>
            <person name="Chinwalla A."/>
            <person name="Delehaunty K."/>
            <person name="Dinkelacker I."/>
            <person name="Fulton L."/>
            <person name="Fulton R."/>
            <person name="Godfrey J."/>
            <person name="Minx P."/>
            <person name="Mitreva M."/>
            <person name="Roeseler W."/>
            <person name="Tian H."/>
            <person name="Witte H."/>
            <person name="Yang S.P."/>
            <person name="Wilson R.K."/>
            <person name="Sommer R.J."/>
        </authorList>
    </citation>
    <scope>NUCLEOTIDE SEQUENCE [LARGE SCALE GENOMIC DNA]</scope>
    <source>
        <strain evidence="2">PS312</strain>
    </source>
</reference>